<keyword evidence="2" id="KW-0732">Signal</keyword>
<name>A0A4R4VBL0_9PSEU</name>
<feature type="region of interest" description="Disordered" evidence="1">
    <location>
        <begin position="269"/>
        <end position="315"/>
    </location>
</feature>
<protein>
    <submittedName>
        <fullName evidence="3">Uncharacterized protein</fullName>
    </submittedName>
</protein>
<dbReference type="RefSeq" id="WP_132677555.1">
    <property type="nucleotide sequence ID" value="NZ_SMKS01000045.1"/>
</dbReference>
<evidence type="ECO:0000256" key="2">
    <source>
        <dbReference type="SAM" id="SignalP"/>
    </source>
</evidence>
<organism evidence="3 4">
    <name type="scientific">Saccharopolyspora terrae</name>
    <dbReference type="NCBI Taxonomy" id="2530384"/>
    <lineage>
        <taxon>Bacteria</taxon>
        <taxon>Bacillati</taxon>
        <taxon>Actinomycetota</taxon>
        <taxon>Actinomycetes</taxon>
        <taxon>Pseudonocardiales</taxon>
        <taxon>Pseudonocardiaceae</taxon>
        <taxon>Saccharopolyspora</taxon>
    </lineage>
</organism>
<proteinExistence type="predicted"/>
<accession>A0A4R4VBL0</accession>
<gene>
    <name evidence="3" type="ORF">E1181_22090</name>
</gene>
<dbReference type="OrthoDB" id="3664785at2"/>
<evidence type="ECO:0000313" key="4">
    <source>
        <dbReference type="Proteomes" id="UP000295674"/>
    </source>
</evidence>
<dbReference type="EMBL" id="SMKS01000045">
    <property type="protein sequence ID" value="TDD02818.1"/>
    <property type="molecule type" value="Genomic_DNA"/>
</dbReference>
<feature type="compositionally biased region" description="Basic and acidic residues" evidence="1">
    <location>
        <begin position="286"/>
        <end position="296"/>
    </location>
</feature>
<reference evidence="3 4" key="1">
    <citation type="submission" date="2019-03" db="EMBL/GenBank/DDBJ databases">
        <title>Draft genome sequences of novel Actinobacteria.</title>
        <authorList>
            <person name="Sahin N."/>
            <person name="Ay H."/>
            <person name="Saygin H."/>
        </authorList>
    </citation>
    <scope>NUCLEOTIDE SEQUENCE [LARGE SCALE GENOMIC DNA]</scope>
    <source>
        <strain evidence="3 4">16K309</strain>
    </source>
</reference>
<evidence type="ECO:0000313" key="3">
    <source>
        <dbReference type="EMBL" id="TDD02818.1"/>
    </source>
</evidence>
<dbReference type="AlphaFoldDB" id="A0A4R4VBL0"/>
<feature type="signal peptide" evidence="2">
    <location>
        <begin position="1"/>
        <end position="22"/>
    </location>
</feature>
<evidence type="ECO:0000256" key="1">
    <source>
        <dbReference type="SAM" id="MobiDB-lite"/>
    </source>
</evidence>
<keyword evidence="4" id="KW-1185">Reference proteome</keyword>
<dbReference type="Proteomes" id="UP000295674">
    <property type="component" value="Unassembled WGS sequence"/>
</dbReference>
<sequence length="315" mass="31620">MLKTARTAAAALVAAAATIPMAAPAQALELDEIPILGSLFAHELPLPGYGDMVVDNAREQIFISGGPTSQGIVVTDFSGHVEKTIEGQPGATGLVLSDDGATLYAALSAGDAISAIDTESLSEKARFGTGAQSCPTHLARTAGNVWFGYGCGSSWEGRIGKLDTAGQPPAVELDVQGGTPFQQAPLLASGTGDAGPVLAGQPDTSLALLKRYGASGDELTPGAESGAAGSNLTDLAVSPDGATVFTAAGSRDAVDAFSSGDLAARDLRERSASAGGGTVAGRRVPGHRDRRVDRGPGADLPGGWCQAGQGGRRAR</sequence>
<comment type="caution">
    <text evidence="3">The sequence shown here is derived from an EMBL/GenBank/DDBJ whole genome shotgun (WGS) entry which is preliminary data.</text>
</comment>
<dbReference type="SUPFAM" id="SSF63825">
    <property type="entry name" value="YWTD domain"/>
    <property type="match status" value="1"/>
</dbReference>
<dbReference type="Gene3D" id="2.130.10.10">
    <property type="entry name" value="YVTN repeat-like/Quinoprotein amine dehydrogenase"/>
    <property type="match status" value="1"/>
</dbReference>
<feature type="chain" id="PRO_5038765184" evidence="2">
    <location>
        <begin position="23"/>
        <end position="315"/>
    </location>
</feature>
<dbReference type="InterPro" id="IPR015943">
    <property type="entry name" value="WD40/YVTN_repeat-like_dom_sf"/>
</dbReference>